<dbReference type="InterPro" id="IPR008258">
    <property type="entry name" value="Transglycosylase_SLT_dom_1"/>
</dbReference>
<dbReference type="PANTHER" id="PTHR37423:SF2">
    <property type="entry name" value="MEMBRANE-BOUND LYTIC MUREIN TRANSGLYCOSYLASE C"/>
    <property type="match status" value="1"/>
</dbReference>
<dbReference type="SUPFAM" id="SSF53955">
    <property type="entry name" value="Lysozyme-like"/>
    <property type="match status" value="1"/>
</dbReference>
<dbReference type="CDD" id="cd00118">
    <property type="entry name" value="LysM"/>
    <property type="match status" value="1"/>
</dbReference>
<dbReference type="InterPro" id="IPR018392">
    <property type="entry name" value="LysM"/>
</dbReference>
<dbReference type="KEGG" id="bsto:C0V70_02125"/>
<dbReference type="RefSeq" id="WP_102242216.1">
    <property type="nucleotide sequence ID" value="NZ_CP025704.1"/>
</dbReference>
<dbReference type="EMBL" id="CP025704">
    <property type="protein sequence ID" value="AUN96921.1"/>
    <property type="molecule type" value="Genomic_DNA"/>
</dbReference>
<accession>A0A2K9NN12</accession>
<dbReference type="PANTHER" id="PTHR37423">
    <property type="entry name" value="SOLUBLE LYTIC MUREIN TRANSGLYCOSYLASE-RELATED"/>
    <property type="match status" value="1"/>
</dbReference>
<reference evidence="2 3" key="1">
    <citation type="submission" date="2018-01" db="EMBL/GenBank/DDBJ databases">
        <title>Complete genome sequence of Bacteriovorax stolpii DSM12778.</title>
        <authorList>
            <person name="Tang B."/>
            <person name="Chang J."/>
        </authorList>
    </citation>
    <scope>NUCLEOTIDE SEQUENCE [LARGE SCALE GENOMIC DNA]</scope>
    <source>
        <strain evidence="2 3">DSM 12778</strain>
    </source>
</reference>
<dbReference type="Gene3D" id="1.10.530.10">
    <property type="match status" value="1"/>
</dbReference>
<comment type="similarity">
    <text evidence="1">Belongs to the transglycosylase Slt family.</text>
</comment>
<keyword evidence="3" id="KW-1185">Reference proteome</keyword>
<dbReference type="SUPFAM" id="SSF54106">
    <property type="entry name" value="LysM domain"/>
    <property type="match status" value="1"/>
</dbReference>
<dbReference type="CDD" id="cd16894">
    <property type="entry name" value="MltD-like"/>
    <property type="match status" value="1"/>
</dbReference>
<dbReference type="Pfam" id="PF01464">
    <property type="entry name" value="SLT"/>
    <property type="match status" value="1"/>
</dbReference>
<dbReference type="Pfam" id="PF01476">
    <property type="entry name" value="LysM"/>
    <property type="match status" value="1"/>
</dbReference>
<organism evidence="2 3">
    <name type="scientific">Bacteriovorax stolpii</name>
    <name type="common">Bdellovibrio stolpii</name>
    <dbReference type="NCBI Taxonomy" id="960"/>
    <lineage>
        <taxon>Bacteria</taxon>
        <taxon>Pseudomonadati</taxon>
        <taxon>Bdellovibrionota</taxon>
        <taxon>Bacteriovoracia</taxon>
        <taxon>Bacteriovoracales</taxon>
        <taxon>Bacteriovoracaceae</taxon>
        <taxon>Bacteriovorax</taxon>
    </lineage>
</organism>
<dbReference type="InterPro" id="IPR023346">
    <property type="entry name" value="Lysozyme-like_dom_sf"/>
</dbReference>
<dbReference type="SMART" id="SM00257">
    <property type="entry name" value="LysM"/>
    <property type="match status" value="2"/>
</dbReference>
<dbReference type="InterPro" id="IPR036779">
    <property type="entry name" value="LysM_dom_sf"/>
</dbReference>
<evidence type="ECO:0000313" key="3">
    <source>
        <dbReference type="Proteomes" id="UP000235584"/>
    </source>
</evidence>
<evidence type="ECO:0000256" key="1">
    <source>
        <dbReference type="ARBA" id="ARBA00007734"/>
    </source>
</evidence>
<gene>
    <name evidence="2" type="ORF">C0V70_02125</name>
</gene>
<proteinExistence type="inferred from homology"/>
<name>A0A2K9NN12_BACTC</name>
<dbReference type="PROSITE" id="PS51782">
    <property type="entry name" value="LYSM"/>
    <property type="match status" value="2"/>
</dbReference>
<dbReference type="AlphaFoldDB" id="A0A2K9NN12"/>
<sequence length="525" mass="59471">MKKDRLIQSASSKLSLLAAALIFTSCASTTQTPKATTSHVVTKDGFASESVREAYLRLKKTDYTEQDKKIDEEESAKIAKAQSKSMITGASTLDGLGNYKGKTYYLEGAEELNLENNYFDIPVVYNDQVKKWMDYFLNRGRPFFERYTERAGRYAPILGAILEEHGLPRDLIFLAMAESGFNNVAKSWAAAVGPWQFMPYTGRLYGLEQDWYRDERRDPIKATVAAARYLTKLYDDFGQWEVAAAAYNAGEGKLGRAIKKYKSEDFWHLTKGKYLKAETKNYVPKIMALAIIGKNLKSFGFDDVEFHEPLDFDEVTVPAATDLVKLSELMGVDFEEMQRLNPEVLRWFTPPNIAEYRLRLPPNTAEKFAECCAKANLVATNFQQYVVGGKKSMTLAQISKKFKIRKDYVIASLNNVSEGARFQPGDVVKLPFRDGELVSPSNNLYADLFEKPRREVLKKNSRAYRAKRYAARKKPMRYYTVKKGETLFTVAQKHGISVKRLIASNGDVLSKKSKKVNAGVKLVIK</sequence>
<dbReference type="Gene3D" id="3.10.350.10">
    <property type="entry name" value="LysM domain"/>
    <property type="match status" value="1"/>
</dbReference>
<dbReference type="Proteomes" id="UP000235584">
    <property type="component" value="Chromosome"/>
</dbReference>
<protein>
    <submittedName>
        <fullName evidence="2">Lytic transglycosylase</fullName>
    </submittedName>
</protein>
<evidence type="ECO:0000313" key="2">
    <source>
        <dbReference type="EMBL" id="AUN96921.1"/>
    </source>
</evidence>
<dbReference type="PROSITE" id="PS51257">
    <property type="entry name" value="PROKAR_LIPOPROTEIN"/>
    <property type="match status" value="1"/>
</dbReference>